<comment type="similarity">
    <text evidence="1">Belongs to the UPF0065 (bug) family.</text>
</comment>
<dbReference type="AlphaFoldDB" id="A0A368XA51"/>
<dbReference type="OrthoDB" id="8678477at2"/>
<evidence type="ECO:0000256" key="2">
    <source>
        <dbReference type="SAM" id="SignalP"/>
    </source>
</evidence>
<protein>
    <submittedName>
        <fullName evidence="3">Tripartite-type tricarboxylate transporter receptor subunit TctC</fullName>
    </submittedName>
</protein>
<dbReference type="Gene3D" id="3.40.190.10">
    <property type="entry name" value="Periplasmic binding protein-like II"/>
    <property type="match status" value="1"/>
</dbReference>
<evidence type="ECO:0000313" key="4">
    <source>
        <dbReference type="Proteomes" id="UP000252884"/>
    </source>
</evidence>
<proteinExistence type="inferred from homology"/>
<name>A0A368XA51_9BURK</name>
<dbReference type="SUPFAM" id="SSF53850">
    <property type="entry name" value="Periplasmic binding protein-like II"/>
    <property type="match status" value="1"/>
</dbReference>
<dbReference type="InterPro" id="IPR042100">
    <property type="entry name" value="Bug_dom1"/>
</dbReference>
<organism evidence="3 4">
    <name type="scientific">Pseudorhodoferax soli</name>
    <dbReference type="NCBI Taxonomy" id="545864"/>
    <lineage>
        <taxon>Bacteria</taxon>
        <taxon>Pseudomonadati</taxon>
        <taxon>Pseudomonadota</taxon>
        <taxon>Betaproteobacteria</taxon>
        <taxon>Burkholderiales</taxon>
        <taxon>Comamonadaceae</taxon>
    </lineage>
</organism>
<feature type="signal peptide" evidence="2">
    <location>
        <begin position="1"/>
        <end position="29"/>
    </location>
</feature>
<dbReference type="CDD" id="cd13578">
    <property type="entry name" value="PBP2_Bug27"/>
    <property type="match status" value="1"/>
</dbReference>
<gene>
    <name evidence="3" type="ORF">DES41_11623</name>
</gene>
<dbReference type="Pfam" id="PF03401">
    <property type="entry name" value="TctC"/>
    <property type="match status" value="1"/>
</dbReference>
<dbReference type="Gene3D" id="3.40.190.150">
    <property type="entry name" value="Bordetella uptake gene, domain 1"/>
    <property type="match status" value="1"/>
</dbReference>
<feature type="chain" id="PRO_5016967351" evidence="2">
    <location>
        <begin position="30"/>
        <end position="330"/>
    </location>
</feature>
<keyword evidence="3" id="KW-0675">Receptor</keyword>
<dbReference type="PANTHER" id="PTHR42928:SF5">
    <property type="entry name" value="BLR1237 PROTEIN"/>
    <property type="match status" value="1"/>
</dbReference>
<accession>A0A368XA51</accession>
<dbReference type="EMBL" id="QPJK01000016">
    <property type="protein sequence ID" value="RCW64116.1"/>
    <property type="molecule type" value="Genomic_DNA"/>
</dbReference>
<keyword evidence="2" id="KW-0732">Signal</keyword>
<keyword evidence="4" id="KW-1185">Reference proteome</keyword>
<dbReference type="InterPro" id="IPR005064">
    <property type="entry name" value="BUG"/>
</dbReference>
<dbReference type="Proteomes" id="UP000252884">
    <property type="component" value="Unassembled WGS sequence"/>
</dbReference>
<evidence type="ECO:0000313" key="3">
    <source>
        <dbReference type="EMBL" id="RCW64116.1"/>
    </source>
</evidence>
<sequence length="330" mass="34049">MDRRSFSRWGAAAALAPALVLAGTGPAGAQGYPDKPIRLVVPYAPGGIADTLARRLADALRNSLHQPVVVENKPGANTAIGAIQVASAPADGYTLLLATAGTAVLNPMLIPNLRYNPATDFTAVANVAVTPLVLTVNANGPVQTLADLVRLAKAEPGKLAYASPGTGSSTHLAMEILLAEAGISMIHVPFAGSAPSMNSVLAGDTQASIDSVASTAALIKGGKLRPIAVTTRERVAVLPQVPTVAESGVAGYNVSTWYGVLAPAGTPAAVVERLNQAIVQAQAEKPFREQFEALGLVIPPPLKPAAFNDYMQAERAVWGPLIQAKNIRIE</sequence>
<dbReference type="RefSeq" id="WP_114472408.1">
    <property type="nucleotide sequence ID" value="NZ_QPJK01000016.1"/>
</dbReference>
<dbReference type="PANTHER" id="PTHR42928">
    <property type="entry name" value="TRICARBOXYLATE-BINDING PROTEIN"/>
    <property type="match status" value="1"/>
</dbReference>
<evidence type="ECO:0000256" key="1">
    <source>
        <dbReference type="ARBA" id="ARBA00006987"/>
    </source>
</evidence>
<reference evidence="3 4" key="1">
    <citation type="submission" date="2018-07" db="EMBL/GenBank/DDBJ databases">
        <title>Genomic Encyclopedia of Type Strains, Phase IV (KMG-IV): sequencing the most valuable type-strain genomes for metagenomic binning, comparative biology and taxonomic classification.</title>
        <authorList>
            <person name="Goeker M."/>
        </authorList>
    </citation>
    <scope>NUCLEOTIDE SEQUENCE [LARGE SCALE GENOMIC DNA]</scope>
    <source>
        <strain evidence="3 4">DSM 21634</strain>
    </source>
</reference>
<dbReference type="PIRSF" id="PIRSF017082">
    <property type="entry name" value="YflP"/>
    <property type="match status" value="1"/>
</dbReference>
<comment type="caution">
    <text evidence="3">The sequence shown here is derived from an EMBL/GenBank/DDBJ whole genome shotgun (WGS) entry which is preliminary data.</text>
</comment>